<keyword evidence="8 13" id="KW-0812">Transmembrane</keyword>
<dbReference type="PANTHER" id="PTHR33909">
    <property type="entry name" value="SEC TRANSLOCON ACCESSORY COMPLEX SUBUNIT YAJC"/>
    <property type="match status" value="1"/>
</dbReference>
<dbReference type="EMBL" id="JAIGNU010000002">
    <property type="protein sequence ID" value="MBX7501732.1"/>
    <property type="molecule type" value="Genomic_DNA"/>
</dbReference>
<dbReference type="PANTHER" id="PTHR33909:SF1">
    <property type="entry name" value="SEC TRANSLOCON ACCESSORY COMPLEX SUBUNIT YAJC"/>
    <property type="match status" value="1"/>
</dbReference>
<comment type="caution">
    <text evidence="14">The sequence shown here is derived from an EMBL/GenBank/DDBJ whole genome shotgun (WGS) entry which is preliminary data.</text>
</comment>
<dbReference type="SMART" id="SM01323">
    <property type="entry name" value="YajC"/>
    <property type="match status" value="1"/>
</dbReference>
<evidence type="ECO:0000256" key="12">
    <source>
        <dbReference type="ARBA" id="ARBA00023136"/>
    </source>
</evidence>
<dbReference type="Pfam" id="PF02699">
    <property type="entry name" value="YajC"/>
    <property type="match status" value="1"/>
</dbReference>
<comment type="similarity">
    <text evidence="3">Belongs to the YajC family.</text>
</comment>
<keyword evidence="10 13" id="KW-1133">Transmembrane helix</keyword>
<evidence type="ECO:0000256" key="11">
    <source>
        <dbReference type="ARBA" id="ARBA00023010"/>
    </source>
</evidence>
<evidence type="ECO:0000256" key="10">
    <source>
        <dbReference type="ARBA" id="ARBA00022989"/>
    </source>
</evidence>
<gene>
    <name evidence="14" type="primary">yajC</name>
    <name evidence="14" type="ORF">K3181_09790</name>
</gene>
<keyword evidence="7" id="KW-1003">Cell membrane</keyword>
<evidence type="ECO:0000256" key="5">
    <source>
        <dbReference type="ARBA" id="ARBA00014962"/>
    </source>
</evidence>
<accession>A0ABS7JVW2</accession>
<organism evidence="14 15">
    <name type="scientific">Qipengyuania mesophila</name>
    <dbReference type="NCBI Taxonomy" id="2867246"/>
    <lineage>
        <taxon>Bacteria</taxon>
        <taxon>Pseudomonadati</taxon>
        <taxon>Pseudomonadota</taxon>
        <taxon>Alphaproteobacteria</taxon>
        <taxon>Sphingomonadales</taxon>
        <taxon>Erythrobacteraceae</taxon>
        <taxon>Qipengyuania</taxon>
    </lineage>
</organism>
<evidence type="ECO:0000256" key="13">
    <source>
        <dbReference type="SAM" id="Phobius"/>
    </source>
</evidence>
<comment type="subunit">
    <text evidence="4">Part of the SecDF-YidC-YajC translocase complex. The SecDF-YidC-YajC translocase forms a supercomplex with SecYEG, called the holo-translocon (HTL).</text>
</comment>
<keyword evidence="11" id="KW-0811">Translocation</keyword>
<reference evidence="14 15" key="1">
    <citation type="submission" date="2021-08" db="EMBL/GenBank/DDBJ databases">
        <title>Comparative Genomics Analysis of the Genus Qipengyuania Reveals Extensive Genetic Diversity and Metabolic Versatility, Including the Description of Fifteen Novel Species.</title>
        <authorList>
            <person name="Liu Y."/>
        </authorList>
    </citation>
    <scope>NUCLEOTIDE SEQUENCE [LARGE SCALE GENOMIC DNA]</scope>
    <source>
        <strain evidence="14 15">YG27</strain>
    </source>
</reference>
<comment type="function">
    <text evidence="1">The SecYEG-SecDF-YajC-YidC holo-translocon (HTL) protein secretase/insertase is a supercomplex required for protein secretion, insertion of proteins into membranes, and assembly of membrane protein complexes. While the SecYEG complex is essential for assembly of a number of proteins and complexes, the SecDF-YajC-YidC subcomplex facilitates these functions.</text>
</comment>
<evidence type="ECO:0000256" key="4">
    <source>
        <dbReference type="ARBA" id="ARBA00011718"/>
    </source>
</evidence>
<feature type="transmembrane region" description="Helical" evidence="13">
    <location>
        <begin position="18"/>
        <end position="36"/>
    </location>
</feature>
<keyword evidence="6" id="KW-0813">Transport</keyword>
<protein>
    <recommendedName>
        <fullName evidence="5">Sec translocon accessory complex subunit YajC</fullName>
    </recommendedName>
</protein>
<evidence type="ECO:0000256" key="3">
    <source>
        <dbReference type="ARBA" id="ARBA00006742"/>
    </source>
</evidence>
<dbReference type="PRINTS" id="PR01853">
    <property type="entry name" value="YAJCTRNLCASE"/>
</dbReference>
<proteinExistence type="inferred from homology"/>
<evidence type="ECO:0000256" key="6">
    <source>
        <dbReference type="ARBA" id="ARBA00022448"/>
    </source>
</evidence>
<evidence type="ECO:0000256" key="7">
    <source>
        <dbReference type="ARBA" id="ARBA00022475"/>
    </source>
</evidence>
<dbReference type="Proteomes" id="UP000782554">
    <property type="component" value="Unassembled WGS sequence"/>
</dbReference>
<dbReference type="NCBIfam" id="TIGR00739">
    <property type="entry name" value="yajC"/>
    <property type="match status" value="1"/>
</dbReference>
<evidence type="ECO:0000256" key="8">
    <source>
        <dbReference type="ARBA" id="ARBA00022692"/>
    </source>
</evidence>
<sequence>MIDLLAAAGSAAAEPPAWTGWVLPLGMLLILWFLILRPQMRQQKQHRERVAGLAKGDEVVTAGGLVGKITKVEEHFVHVELAKGMTVKAVRSTIGEVLSSRDAPAAND</sequence>
<keyword evidence="12 13" id="KW-0472">Membrane</keyword>
<dbReference type="InterPro" id="IPR003849">
    <property type="entry name" value="Preprotein_translocase_YajC"/>
</dbReference>
<evidence type="ECO:0000313" key="15">
    <source>
        <dbReference type="Proteomes" id="UP000782554"/>
    </source>
</evidence>
<evidence type="ECO:0000313" key="14">
    <source>
        <dbReference type="EMBL" id="MBX7501732.1"/>
    </source>
</evidence>
<keyword evidence="9" id="KW-0653">Protein transport</keyword>
<dbReference type="RefSeq" id="WP_221602937.1">
    <property type="nucleotide sequence ID" value="NZ_JAIGNU010000002.1"/>
</dbReference>
<evidence type="ECO:0000256" key="1">
    <source>
        <dbReference type="ARBA" id="ARBA00002061"/>
    </source>
</evidence>
<evidence type="ECO:0000256" key="9">
    <source>
        <dbReference type="ARBA" id="ARBA00022927"/>
    </source>
</evidence>
<keyword evidence="15" id="KW-1185">Reference proteome</keyword>
<name>A0ABS7JVW2_9SPHN</name>
<comment type="subcellular location">
    <subcellularLocation>
        <location evidence="2">Cell membrane</location>
        <topology evidence="2">Single-pass membrane protein</topology>
    </subcellularLocation>
</comment>
<evidence type="ECO:0000256" key="2">
    <source>
        <dbReference type="ARBA" id="ARBA00004162"/>
    </source>
</evidence>